<dbReference type="EMBL" id="JABBFW010000029">
    <property type="protein sequence ID" value="NML18236.1"/>
    <property type="molecule type" value="Genomic_DNA"/>
</dbReference>
<name>A0A848FGH0_9BURK</name>
<dbReference type="Proteomes" id="UP000574067">
    <property type="component" value="Unassembled WGS sequence"/>
</dbReference>
<proteinExistence type="inferred from homology"/>
<dbReference type="InterPro" id="IPR014729">
    <property type="entry name" value="Rossmann-like_a/b/a_fold"/>
</dbReference>
<dbReference type="Pfam" id="PF00582">
    <property type="entry name" value="Usp"/>
    <property type="match status" value="1"/>
</dbReference>
<evidence type="ECO:0000256" key="3">
    <source>
        <dbReference type="ARBA" id="ARBA00008791"/>
    </source>
</evidence>
<evidence type="ECO:0000256" key="7">
    <source>
        <dbReference type="SAM" id="Phobius"/>
    </source>
</evidence>
<dbReference type="InterPro" id="IPR006015">
    <property type="entry name" value="Universal_stress_UspA"/>
</dbReference>
<evidence type="ECO:0000256" key="1">
    <source>
        <dbReference type="ARBA" id="ARBA00004141"/>
    </source>
</evidence>
<evidence type="ECO:0000256" key="4">
    <source>
        <dbReference type="ARBA" id="ARBA00022692"/>
    </source>
</evidence>
<evidence type="ECO:0000256" key="5">
    <source>
        <dbReference type="ARBA" id="ARBA00022989"/>
    </source>
</evidence>
<feature type="transmembrane region" description="Helical" evidence="7">
    <location>
        <begin position="6"/>
        <end position="33"/>
    </location>
</feature>
<comment type="similarity">
    <text evidence="3">Belongs to the universal stress protein A family.</text>
</comment>
<gene>
    <name evidence="9" type="ORF">HHL10_25030</name>
</gene>
<keyword evidence="10" id="KW-1185">Reference proteome</keyword>
<dbReference type="PRINTS" id="PR01438">
    <property type="entry name" value="UNVRSLSTRESS"/>
</dbReference>
<dbReference type="CDD" id="cd00293">
    <property type="entry name" value="USP-like"/>
    <property type="match status" value="1"/>
</dbReference>
<protein>
    <submittedName>
        <fullName evidence="9">YjbE family putative metal transport protein</fullName>
    </submittedName>
</protein>
<feature type="transmembrane region" description="Helical" evidence="7">
    <location>
        <begin position="137"/>
        <end position="157"/>
    </location>
</feature>
<dbReference type="PANTHER" id="PTHR30238:SF4">
    <property type="entry name" value="SLL1022 PROTEIN"/>
    <property type="match status" value="1"/>
</dbReference>
<evidence type="ECO:0000259" key="8">
    <source>
        <dbReference type="Pfam" id="PF00582"/>
    </source>
</evidence>
<dbReference type="Gene3D" id="3.40.50.620">
    <property type="entry name" value="HUPs"/>
    <property type="match status" value="1"/>
</dbReference>
<dbReference type="InterPro" id="IPR022301">
    <property type="entry name" value="Integral_membrane_YjbE"/>
</dbReference>
<dbReference type="GO" id="GO:0016020">
    <property type="term" value="C:membrane"/>
    <property type="evidence" value="ECO:0007669"/>
    <property type="project" value="UniProtKB-SubCell"/>
</dbReference>
<evidence type="ECO:0000256" key="6">
    <source>
        <dbReference type="ARBA" id="ARBA00023136"/>
    </source>
</evidence>
<organism evidence="9 10">
    <name type="scientific">Azohydromonas caseinilytica</name>
    <dbReference type="NCBI Taxonomy" id="2728836"/>
    <lineage>
        <taxon>Bacteria</taxon>
        <taxon>Pseudomonadati</taxon>
        <taxon>Pseudomonadota</taxon>
        <taxon>Betaproteobacteria</taxon>
        <taxon>Burkholderiales</taxon>
        <taxon>Sphaerotilaceae</taxon>
        <taxon>Azohydromonas</taxon>
    </lineage>
</organism>
<dbReference type="Pfam" id="PF03741">
    <property type="entry name" value="TerC"/>
    <property type="match status" value="1"/>
</dbReference>
<dbReference type="PANTHER" id="PTHR30238">
    <property type="entry name" value="MEMBRANE BOUND PREDICTED REDOX MODULATOR"/>
    <property type="match status" value="1"/>
</dbReference>
<dbReference type="NCBIfam" id="TIGR03717">
    <property type="entry name" value="R_switched_YjbE"/>
    <property type="match status" value="1"/>
</dbReference>
<comment type="subcellular location">
    <subcellularLocation>
        <location evidence="1">Membrane</location>
        <topology evidence="1">Multi-pass membrane protein</topology>
    </subcellularLocation>
</comment>
<keyword evidence="5 7" id="KW-1133">Transmembrane helix</keyword>
<accession>A0A848FGH0</accession>
<reference evidence="9 10" key="1">
    <citation type="submission" date="2020-04" db="EMBL/GenBank/DDBJ databases">
        <title>Azohydromonas sp. isolated from soil.</title>
        <authorList>
            <person name="Dahal R.H."/>
        </authorList>
    </citation>
    <scope>NUCLEOTIDE SEQUENCE [LARGE SCALE GENOMIC DNA]</scope>
    <source>
        <strain evidence="9 10">G-1-1-14</strain>
    </source>
</reference>
<dbReference type="AlphaFoldDB" id="A0A848FGH0"/>
<sequence length="384" mass="39469">MDIAASGFWVALLQIIGVNIVLSGDNAVVIALAARGLPAEQQKRAVAWGSGAAVVMRIVLTLVAVELLRLPYLKLVGAGLLLWIAVQLLLPEAEEGGHGEAVTGMAAAVKTILLADLVMSLDNVIAVAAAAKGNNVLLIIGLAVSIPLVVFASRLLLTLMERWPVIITLGAALLGWVAGEMAISDPVVADWIHTRAAWLHYAAPLAGAVAVVLIGKALAARAAPAVPAAAPTLAAGGPAPLQRILLASDGSPGAGLALQRLLALRGQLRDPAALELHVVNVQRPVSGDVASFVPKTSLEDYHHERAEQALQSTREALKAAGMPFQEHLRVGDPGPTIAELASATGCDLIVMGAQGLGSHTGGLLGSVAARTLQTARMPVLVVRS</sequence>
<keyword evidence="6 7" id="KW-0472">Membrane</keyword>
<dbReference type="InterPro" id="IPR005496">
    <property type="entry name" value="Integral_membrane_TerC"/>
</dbReference>
<evidence type="ECO:0000313" key="9">
    <source>
        <dbReference type="EMBL" id="NML18236.1"/>
    </source>
</evidence>
<comment type="similarity">
    <text evidence="2">Belongs to the TerC family.</text>
</comment>
<feature type="transmembrane region" description="Helical" evidence="7">
    <location>
        <begin position="164"/>
        <end position="184"/>
    </location>
</feature>
<dbReference type="SUPFAM" id="SSF52402">
    <property type="entry name" value="Adenine nucleotide alpha hydrolases-like"/>
    <property type="match status" value="1"/>
</dbReference>
<comment type="caution">
    <text evidence="9">The sequence shown here is derived from an EMBL/GenBank/DDBJ whole genome shotgun (WGS) entry which is preliminary data.</text>
</comment>
<keyword evidence="4 7" id="KW-0812">Transmembrane</keyword>
<feature type="transmembrane region" description="Helical" evidence="7">
    <location>
        <begin position="45"/>
        <end position="65"/>
    </location>
</feature>
<evidence type="ECO:0000256" key="2">
    <source>
        <dbReference type="ARBA" id="ARBA00007511"/>
    </source>
</evidence>
<evidence type="ECO:0000313" key="10">
    <source>
        <dbReference type="Proteomes" id="UP000574067"/>
    </source>
</evidence>
<feature type="domain" description="UspA" evidence="8">
    <location>
        <begin position="242"/>
        <end position="383"/>
    </location>
</feature>
<feature type="transmembrane region" description="Helical" evidence="7">
    <location>
        <begin position="196"/>
        <end position="214"/>
    </location>
</feature>
<dbReference type="InterPro" id="IPR006016">
    <property type="entry name" value="UspA"/>
</dbReference>